<reference evidence="1" key="1">
    <citation type="journal article" date="2020" name="Nature">
        <title>Giant virus diversity and host interactions through global metagenomics.</title>
        <authorList>
            <person name="Schulz F."/>
            <person name="Roux S."/>
            <person name="Paez-Espino D."/>
            <person name="Jungbluth S."/>
            <person name="Walsh D.A."/>
            <person name="Denef V.J."/>
            <person name="McMahon K.D."/>
            <person name="Konstantinidis K.T."/>
            <person name="Eloe-Fadrosh E.A."/>
            <person name="Kyrpides N.C."/>
            <person name="Woyke T."/>
        </authorList>
    </citation>
    <scope>NUCLEOTIDE SEQUENCE</scope>
    <source>
        <strain evidence="1">GVMAG-S-1101171-110</strain>
    </source>
</reference>
<protein>
    <submittedName>
        <fullName evidence="1">Uncharacterized protein</fullName>
    </submittedName>
</protein>
<evidence type="ECO:0000313" key="1">
    <source>
        <dbReference type="EMBL" id="QHU12411.1"/>
    </source>
</evidence>
<accession>A0A6C0K5I2</accession>
<proteinExistence type="predicted"/>
<name>A0A6C0K5I2_9ZZZZ</name>
<organism evidence="1">
    <name type="scientific">viral metagenome</name>
    <dbReference type="NCBI Taxonomy" id="1070528"/>
    <lineage>
        <taxon>unclassified sequences</taxon>
        <taxon>metagenomes</taxon>
        <taxon>organismal metagenomes</taxon>
    </lineage>
</organism>
<sequence length="311" mass="37131">MPKKTKTYEQCANIKSIQDPRERCTYPVKKGDYCSRHWKNPRRYDTPSMVSTRSMGQTAKKIQNWWRKINSRHLAKERGPAFFCRELCHNDTEIASFEALSTVPRDYFFVVNENKKIWGFDLRTLLIQYEQTGKLENIYTTEVCQPATLELFRKRIDSLRRWKKPLVYDNDTTLTLKQSWNLRVLDMCLRLDMLGYRIATQWFSDLNLNDQRTLYTSLYNIWNSDLLTMEQRLKIVPEYLSQQNKLFKHVPEKLYLKSELDSMRRTNLNIIERLISSATEQSDKTLGAMYTVMSLCRVSSRCRNAYQWLVY</sequence>
<dbReference type="EMBL" id="MN740799">
    <property type="protein sequence ID" value="QHU12411.1"/>
    <property type="molecule type" value="Genomic_DNA"/>
</dbReference>
<dbReference type="AlphaFoldDB" id="A0A6C0K5I2"/>